<dbReference type="InterPro" id="IPR050596">
    <property type="entry name" value="AspAT/PAT-like"/>
</dbReference>
<evidence type="ECO:0000313" key="8">
    <source>
        <dbReference type="EMBL" id="UOF92541.1"/>
    </source>
</evidence>
<evidence type="ECO:0000256" key="2">
    <source>
        <dbReference type="ARBA" id="ARBA00007441"/>
    </source>
</evidence>
<evidence type="ECO:0000313" key="9">
    <source>
        <dbReference type="Proteomes" id="UP000830167"/>
    </source>
</evidence>
<dbReference type="RefSeq" id="WP_347439212.1">
    <property type="nucleotide sequence ID" value="NZ_CP089291.1"/>
</dbReference>
<dbReference type="InterPro" id="IPR004839">
    <property type="entry name" value="Aminotransferase_I/II_large"/>
</dbReference>
<dbReference type="InterPro" id="IPR015424">
    <property type="entry name" value="PyrdxlP-dep_Trfase"/>
</dbReference>
<dbReference type="Pfam" id="PF00155">
    <property type="entry name" value="Aminotran_1_2"/>
    <property type="match status" value="1"/>
</dbReference>
<proteinExistence type="inferred from homology"/>
<keyword evidence="5" id="KW-0663">Pyridoxal phosphate</keyword>
<dbReference type="GO" id="GO:0008483">
    <property type="term" value="F:transaminase activity"/>
    <property type="evidence" value="ECO:0007669"/>
    <property type="project" value="UniProtKB-KW"/>
</dbReference>
<dbReference type="PROSITE" id="PS00105">
    <property type="entry name" value="AA_TRANSFER_CLASS_1"/>
    <property type="match status" value="1"/>
</dbReference>
<keyword evidence="4 6" id="KW-0808">Transferase</keyword>
<evidence type="ECO:0000256" key="4">
    <source>
        <dbReference type="ARBA" id="ARBA00022679"/>
    </source>
</evidence>
<evidence type="ECO:0000256" key="1">
    <source>
        <dbReference type="ARBA" id="ARBA00001933"/>
    </source>
</evidence>
<reference evidence="8" key="1">
    <citation type="submission" date="2021-12" db="EMBL/GenBank/DDBJ databases">
        <title>Alicyclobacillaceae gen. nov., sp. nov., isolated from chalcocite enrichment system.</title>
        <authorList>
            <person name="Jiang Z."/>
        </authorList>
    </citation>
    <scope>NUCLEOTIDE SEQUENCE</scope>
    <source>
        <strain evidence="8">MYW30-H2</strain>
    </source>
</reference>
<organism evidence="8 9">
    <name type="scientific">Fodinisporobacter ferrooxydans</name>
    <dbReference type="NCBI Taxonomy" id="2901836"/>
    <lineage>
        <taxon>Bacteria</taxon>
        <taxon>Bacillati</taxon>
        <taxon>Bacillota</taxon>
        <taxon>Bacilli</taxon>
        <taxon>Bacillales</taxon>
        <taxon>Alicyclobacillaceae</taxon>
        <taxon>Fodinisporobacter</taxon>
    </lineage>
</organism>
<comment type="similarity">
    <text evidence="2 6">Belongs to the class-I pyridoxal-phosphate-dependent aminotransferase family.</text>
</comment>
<evidence type="ECO:0000256" key="3">
    <source>
        <dbReference type="ARBA" id="ARBA00022576"/>
    </source>
</evidence>
<accession>A0ABY4CTF4</accession>
<dbReference type="EMBL" id="CP089291">
    <property type="protein sequence ID" value="UOF92541.1"/>
    <property type="molecule type" value="Genomic_DNA"/>
</dbReference>
<dbReference type="InterPro" id="IPR004838">
    <property type="entry name" value="NHTrfase_class1_PyrdxlP-BS"/>
</dbReference>
<dbReference type="Gene3D" id="3.40.640.10">
    <property type="entry name" value="Type I PLP-dependent aspartate aminotransferase-like (Major domain)"/>
    <property type="match status" value="1"/>
</dbReference>
<dbReference type="PANTHER" id="PTHR46383">
    <property type="entry name" value="ASPARTATE AMINOTRANSFERASE"/>
    <property type="match status" value="1"/>
</dbReference>
<dbReference type="Gene3D" id="3.90.1150.10">
    <property type="entry name" value="Aspartate Aminotransferase, domain 1"/>
    <property type="match status" value="1"/>
</dbReference>
<protein>
    <recommendedName>
        <fullName evidence="6">Aminotransferase</fullName>
        <ecNumber evidence="6">2.6.1.-</ecNumber>
    </recommendedName>
</protein>
<comment type="cofactor">
    <cofactor evidence="1 6">
        <name>pyridoxal 5'-phosphate</name>
        <dbReference type="ChEBI" id="CHEBI:597326"/>
    </cofactor>
</comment>
<feature type="domain" description="Aminotransferase class I/classII large" evidence="7">
    <location>
        <begin position="28"/>
        <end position="374"/>
    </location>
</feature>
<keyword evidence="3 6" id="KW-0032">Aminotransferase</keyword>
<name>A0ABY4CTF4_9BACL</name>
<dbReference type="InterPro" id="IPR015421">
    <property type="entry name" value="PyrdxlP-dep_Trfase_major"/>
</dbReference>
<evidence type="ECO:0000256" key="6">
    <source>
        <dbReference type="RuleBase" id="RU000481"/>
    </source>
</evidence>
<evidence type="ECO:0000259" key="7">
    <source>
        <dbReference type="Pfam" id="PF00155"/>
    </source>
</evidence>
<dbReference type="CDD" id="cd00609">
    <property type="entry name" value="AAT_like"/>
    <property type="match status" value="1"/>
</dbReference>
<gene>
    <name evidence="8" type="ORF">LSG31_10515</name>
</gene>
<sequence>MKPIAAVPFSLPPQGVRVIMDLAWKIPDCIHMEVGEPNFNTPDHIVEAAIAAGRNGFHKYTPNAGIPELRKAIVNKMSRYNRMDVLNEQVCVHPGAVAGIASTMMALVEPGDEILVPGLSWPNGEMSVRLMHGVPVHYTLAPERGFLPDLEELERLATSRTKALLVNSPGNPTGAVFDESLVRDLAEFCRRRDLWLISDEIYEHIVFDKNHVSPGRSAPERTITISGFSKAYAMTGWRLGYTVSPPELADVIIKLQEPLISSTNSLTQKAGVAALAGPQDCVEMMRQSYQRRRDLALSILKEYELCRYTPQGAFYLMIDVSKVSRDSFSVAKQLLHEAKVAVAPGEAFGKEGAGLIRVSLASSEEDIHEGIHRICRFLSRPSAN</sequence>
<keyword evidence="9" id="KW-1185">Reference proteome</keyword>
<dbReference type="EC" id="2.6.1.-" evidence="6"/>
<dbReference type="SUPFAM" id="SSF53383">
    <property type="entry name" value="PLP-dependent transferases"/>
    <property type="match status" value="1"/>
</dbReference>
<evidence type="ECO:0000256" key="5">
    <source>
        <dbReference type="ARBA" id="ARBA00022898"/>
    </source>
</evidence>
<dbReference type="InterPro" id="IPR015422">
    <property type="entry name" value="PyrdxlP-dep_Trfase_small"/>
</dbReference>
<dbReference type="Proteomes" id="UP000830167">
    <property type="component" value="Chromosome"/>
</dbReference>